<comment type="caution">
    <text evidence="7">The sequence shown here is derived from an EMBL/GenBank/DDBJ whole genome shotgun (WGS) entry which is preliminary data.</text>
</comment>
<evidence type="ECO:0000313" key="7">
    <source>
        <dbReference type="EMBL" id="GAA0589090.1"/>
    </source>
</evidence>
<dbReference type="PROSITE" id="PS00211">
    <property type="entry name" value="ABC_TRANSPORTER_1"/>
    <property type="match status" value="1"/>
</dbReference>
<organism evidence="7 8">
    <name type="scientific">Craurococcus roseus</name>
    <dbReference type="NCBI Taxonomy" id="77585"/>
    <lineage>
        <taxon>Bacteria</taxon>
        <taxon>Pseudomonadati</taxon>
        <taxon>Pseudomonadota</taxon>
        <taxon>Alphaproteobacteria</taxon>
        <taxon>Acetobacterales</taxon>
        <taxon>Acetobacteraceae</taxon>
        <taxon>Craurococcus</taxon>
    </lineage>
</organism>
<keyword evidence="8" id="KW-1185">Reference proteome</keyword>
<dbReference type="InterPro" id="IPR003439">
    <property type="entry name" value="ABC_transporter-like_ATP-bd"/>
</dbReference>
<dbReference type="GO" id="GO:0005524">
    <property type="term" value="F:ATP binding"/>
    <property type="evidence" value="ECO:0007669"/>
    <property type="project" value="UniProtKB-KW"/>
</dbReference>
<evidence type="ECO:0000256" key="5">
    <source>
        <dbReference type="ARBA" id="ARBA00022970"/>
    </source>
</evidence>
<dbReference type="Pfam" id="PF00005">
    <property type="entry name" value="ABC_tran"/>
    <property type="match status" value="1"/>
</dbReference>
<dbReference type="Gene3D" id="3.40.50.300">
    <property type="entry name" value="P-loop containing nucleotide triphosphate hydrolases"/>
    <property type="match status" value="1"/>
</dbReference>
<evidence type="ECO:0000256" key="1">
    <source>
        <dbReference type="ARBA" id="ARBA00005417"/>
    </source>
</evidence>
<evidence type="ECO:0000256" key="3">
    <source>
        <dbReference type="ARBA" id="ARBA00022741"/>
    </source>
</evidence>
<gene>
    <name evidence="7" type="ORF">GCM10009416_29560</name>
</gene>
<name>A0ABN1FEE4_9PROT</name>
<evidence type="ECO:0000259" key="6">
    <source>
        <dbReference type="PROSITE" id="PS50893"/>
    </source>
</evidence>
<protein>
    <submittedName>
        <fullName evidence="7">ABC transporter ATP-binding protein</fullName>
    </submittedName>
</protein>
<dbReference type="CDD" id="cd03224">
    <property type="entry name" value="ABC_TM1139_LivF_branched"/>
    <property type="match status" value="1"/>
</dbReference>
<reference evidence="7 8" key="1">
    <citation type="journal article" date="2019" name="Int. J. Syst. Evol. Microbiol.">
        <title>The Global Catalogue of Microorganisms (GCM) 10K type strain sequencing project: providing services to taxonomists for standard genome sequencing and annotation.</title>
        <authorList>
            <consortium name="The Broad Institute Genomics Platform"/>
            <consortium name="The Broad Institute Genome Sequencing Center for Infectious Disease"/>
            <person name="Wu L."/>
            <person name="Ma J."/>
        </authorList>
    </citation>
    <scope>NUCLEOTIDE SEQUENCE [LARGE SCALE GENOMIC DNA]</scope>
    <source>
        <strain evidence="7 8">JCM 9933</strain>
    </source>
</reference>
<keyword evidence="3" id="KW-0547">Nucleotide-binding</keyword>
<keyword evidence="2" id="KW-0813">Transport</keyword>
<evidence type="ECO:0000256" key="2">
    <source>
        <dbReference type="ARBA" id="ARBA00022448"/>
    </source>
</evidence>
<dbReference type="InterPro" id="IPR027417">
    <property type="entry name" value="P-loop_NTPase"/>
</dbReference>
<comment type="similarity">
    <text evidence="1">Belongs to the ABC transporter superfamily.</text>
</comment>
<dbReference type="InterPro" id="IPR017871">
    <property type="entry name" value="ABC_transporter-like_CS"/>
</dbReference>
<evidence type="ECO:0000313" key="8">
    <source>
        <dbReference type="Proteomes" id="UP001501588"/>
    </source>
</evidence>
<dbReference type="SUPFAM" id="SSF52540">
    <property type="entry name" value="P-loop containing nucleoside triphosphate hydrolases"/>
    <property type="match status" value="1"/>
</dbReference>
<sequence length="261" mass="27259">MSAAAVPTGRPMLELDGVSAGYGPVQALSAVSVRVMPGEIVTLIGANGAGKSTLLMTICGDPKPRAGRIVLEGKDIAGLPTHAIMRLGLAQSPEGRRVFPRMTVNENLVMGAETLGSGGDRSAVLGEVFALFPRLRERLSQRAGTLSGGEQQMLAIGRALMSRPRLLLLDEPSLGLAPLIVRQIFAAIRDLNARTGLTVLIVEQNANLALRLAHRGYVLVNGRIAMEGTGAELLARPEVRDAYLGGGAPLPLGAAEAPNPL</sequence>
<keyword evidence="4 7" id="KW-0067">ATP-binding</keyword>
<dbReference type="InterPro" id="IPR003593">
    <property type="entry name" value="AAA+_ATPase"/>
</dbReference>
<dbReference type="SMART" id="SM00382">
    <property type="entry name" value="AAA"/>
    <property type="match status" value="1"/>
</dbReference>
<proteinExistence type="inferred from homology"/>
<dbReference type="PANTHER" id="PTHR43820">
    <property type="entry name" value="HIGH-AFFINITY BRANCHED-CHAIN AMINO ACID TRANSPORT ATP-BINDING PROTEIN LIVF"/>
    <property type="match status" value="1"/>
</dbReference>
<accession>A0ABN1FEE4</accession>
<keyword evidence="5" id="KW-0029">Amino-acid transport</keyword>
<dbReference type="PANTHER" id="PTHR43820:SF4">
    <property type="entry name" value="HIGH-AFFINITY BRANCHED-CHAIN AMINO ACID TRANSPORT ATP-BINDING PROTEIN LIVF"/>
    <property type="match status" value="1"/>
</dbReference>
<dbReference type="InterPro" id="IPR052156">
    <property type="entry name" value="BCAA_Transport_ATP-bd_LivF"/>
</dbReference>
<dbReference type="EMBL" id="BAAAFZ010000046">
    <property type="protein sequence ID" value="GAA0589090.1"/>
    <property type="molecule type" value="Genomic_DNA"/>
</dbReference>
<evidence type="ECO:0000256" key="4">
    <source>
        <dbReference type="ARBA" id="ARBA00022840"/>
    </source>
</evidence>
<dbReference type="Proteomes" id="UP001501588">
    <property type="component" value="Unassembled WGS sequence"/>
</dbReference>
<dbReference type="PROSITE" id="PS50893">
    <property type="entry name" value="ABC_TRANSPORTER_2"/>
    <property type="match status" value="1"/>
</dbReference>
<feature type="domain" description="ABC transporter" evidence="6">
    <location>
        <begin position="13"/>
        <end position="246"/>
    </location>
</feature>